<evidence type="ECO:0000313" key="2">
    <source>
        <dbReference type="Proteomes" id="UP001286313"/>
    </source>
</evidence>
<comment type="caution">
    <text evidence="1">The sequence shown here is derived from an EMBL/GenBank/DDBJ whole genome shotgun (WGS) entry which is preliminary data.</text>
</comment>
<proteinExistence type="predicted"/>
<dbReference type="Proteomes" id="UP001286313">
    <property type="component" value="Unassembled WGS sequence"/>
</dbReference>
<keyword evidence="2" id="KW-1185">Reference proteome</keyword>
<accession>A0AAE1GB26</accession>
<sequence length="288" mass="31910">MCLRECQTLALRVLTHPPISVPVSYIKDPLSRTSFVIDTGAKSIDRKHLSALTLKAANATTIKTYGSTRLAVSLGLRRKFNWSFILADVENAIIGCDFLSHFDLSVRLRCCQIVDNSTNLAMQGVEVLSSAGLDSARLKIVKDDFQYMLDQGIIRQNTDKDFSTPMMVHIRYLKCNGIRWTPLHLSPRNTIPVLAESASHQFDSSRNLGEGPIAVHAARANNLFVLNCRGRDSSDLQQYSRPRGSSHTQPMTEQHVVNMAELHVITRGIKTPVAVHSSVRVPGFTSLG</sequence>
<reference evidence="1" key="1">
    <citation type="submission" date="2023-10" db="EMBL/GenBank/DDBJ databases">
        <title>Genome assemblies of two species of porcelain crab, Petrolisthes cinctipes and Petrolisthes manimaculis (Anomura: Porcellanidae).</title>
        <authorList>
            <person name="Angst P."/>
        </authorList>
    </citation>
    <scope>NUCLEOTIDE SEQUENCE</scope>
    <source>
        <strain evidence="1">PB745_01</strain>
        <tissue evidence="1">Gill</tissue>
    </source>
</reference>
<dbReference type="AlphaFoldDB" id="A0AAE1GB26"/>
<evidence type="ECO:0008006" key="3">
    <source>
        <dbReference type="Google" id="ProtNLM"/>
    </source>
</evidence>
<protein>
    <recommendedName>
        <fullName evidence="3">Gag-pol polyprotein</fullName>
    </recommendedName>
</protein>
<name>A0AAE1GB26_PETCI</name>
<gene>
    <name evidence="1" type="ORF">Pcinc_007366</name>
</gene>
<organism evidence="1 2">
    <name type="scientific">Petrolisthes cinctipes</name>
    <name type="common">Flat porcelain crab</name>
    <dbReference type="NCBI Taxonomy" id="88211"/>
    <lineage>
        <taxon>Eukaryota</taxon>
        <taxon>Metazoa</taxon>
        <taxon>Ecdysozoa</taxon>
        <taxon>Arthropoda</taxon>
        <taxon>Crustacea</taxon>
        <taxon>Multicrustacea</taxon>
        <taxon>Malacostraca</taxon>
        <taxon>Eumalacostraca</taxon>
        <taxon>Eucarida</taxon>
        <taxon>Decapoda</taxon>
        <taxon>Pleocyemata</taxon>
        <taxon>Anomura</taxon>
        <taxon>Galatheoidea</taxon>
        <taxon>Porcellanidae</taxon>
        <taxon>Petrolisthes</taxon>
    </lineage>
</organism>
<dbReference type="EMBL" id="JAWQEG010000542">
    <property type="protein sequence ID" value="KAK3888641.1"/>
    <property type="molecule type" value="Genomic_DNA"/>
</dbReference>
<evidence type="ECO:0000313" key="1">
    <source>
        <dbReference type="EMBL" id="KAK3888641.1"/>
    </source>
</evidence>